<dbReference type="AlphaFoldDB" id="A0AAE0NQ54"/>
<keyword evidence="5" id="KW-1185">Reference proteome</keyword>
<dbReference type="PROSITE" id="PS00463">
    <property type="entry name" value="ZN2_CY6_FUNGAL_1"/>
    <property type="match status" value="1"/>
</dbReference>
<dbReference type="GO" id="GO:0008270">
    <property type="term" value="F:zinc ion binding"/>
    <property type="evidence" value="ECO:0007669"/>
    <property type="project" value="InterPro"/>
</dbReference>
<evidence type="ECO:0000256" key="1">
    <source>
        <dbReference type="ARBA" id="ARBA00023242"/>
    </source>
</evidence>
<protein>
    <recommendedName>
        <fullName evidence="3">Zn(2)-C6 fungal-type domain-containing protein</fullName>
    </recommendedName>
</protein>
<accession>A0AAE0NQ54</accession>
<dbReference type="SMART" id="SM00066">
    <property type="entry name" value="GAL4"/>
    <property type="match status" value="1"/>
</dbReference>
<dbReference type="InterPro" id="IPR001138">
    <property type="entry name" value="Zn2Cys6_DnaBD"/>
</dbReference>
<dbReference type="CDD" id="cd00067">
    <property type="entry name" value="GAL4"/>
    <property type="match status" value="1"/>
</dbReference>
<comment type="caution">
    <text evidence="4">The sequence shown here is derived from an EMBL/GenBank/DDBJ whole genome shotgun (WGS) entry which is preliminary data.</text>
</comment>
<feature type="region of interest" description="Disordered" evidence="2">
    <location>
        <begin position="47"/>
        <end position="123"/>
    </location>
</feature>
<dbReference type="EMBL" id="JAULSW010000004">
    <property type="protein sequence ID" value="KAK3385621.1"/>
    <property type="molecule type" value="Genomic_DNA"/>
</dbReference>
<reference evidence="4" key="2">
    <citation type="submission" date="2023-06" db="EMBL/GenBank/DDBJ databases">
        <authorList>
            <consortium name="Lawrence Berkeley National Laboratory"/>
            <person name="Haridas S."/>
            <person name="Hensen N."/>
            <person name="Bonometti L."/>
            <person name="Westerberg I."/>
            <person name="Brannstrom I.O."/>
            <person name="Guillou S."/>
            <person name="Cros-Aarteil S."/>
            <person name="Calhoun S."/>
            <person name="Kuo A."/>
            <person name="Mondo S."/>
            <person name="Pangilinan J."/>
            <person name="Riley R."/>
            <person name="LaButti K."/>
            <person name="Andreopoulos B."/>
            <person name="Lipzen A."/>
            <person name="Chen C."/>
            <person name="Yanf M."/>
            <person name="Daum C."/>
            <person name="Ng V."/>
            <person name="Clum A."/>
            <person name="Steindorff A."/>
            <person name="Ohm R."/>
            <person name="Martin F."/>
            <person name="Silar P."/>
            <person name="Natvig D."/>
            <person name="Lalanne C."/>
            <person name="Gautier V."/>
            <person name="Ament-velasquez S.L."/>
            <person name="Kruys A."/>
            <person name="Hutchinson M.I."/>
            <person name="Powell A.J."/>
            <person name="Barry K."/>
            <person name="Miller A.N."/>
            <person name="Grigoriev I.V."/>
            <person name="Debuchy R."/>
            <person name="Gladieux P."/>
            <person name="Thoren M.H."/>
            <person name="Johannesson H."/>
        </authorList>
    </citation>
    <scope>NUCLEOTIDE SEQUENCE</scope>
    <source>
        <strain evidence="4">CBS 232.78</strain>
    </source>
</reference>
<dbReference type="Gene3D" id="4.10.240.10">
    <property type="entry name" value="Zn(2)-C6 fungal-type DNA-binding domain"/>
    <property type="match status" value="1"/>
</dbReference>
<keyword evidence="1" id="KW-0539">Nucleus</keyword>
<dbReference type="Pfam" id="PF00172">
    <property type="entry name" value="Zn_clus"/>
    <property type="match status" value="1"/>
</dbReference>
<dbReference type="PROSITE" id="PS50048">
    <property type="entry name" value="ZN2_CY6_FUNGAL_2"/>
    <property type="match status" value="1"/>
</dbReference>
<reference evidence="4" key="1">
    <citation type="journal article" date="2023" name="Mol. Phylogenet. Evol.">
        <title>Genome-scale phylogeny and comparative genomics of the fungal order Sordariales.</title>
        <authorList>
            <person name="Hensen N."/>
            <person name="Bonometti L."/>
            <person name="Westerberg I."/>
            <person name="Brannstrom I.O."/>
            <person name="Guillou S."/>
            <person name="Cros-Aarteil S."/>
            <person name="Calhoun S."/>
            <person name="Haridas S."/>
            <person name="Kuo A."/>
            <person name="Mondo S."/>
            <person name="Pangilinan J."/>
            <person name="Riley R."/>
            <person name="LaButti K."/>
            <person name="Andreopoulos B."/>
            <person name="Lipzen A."/>
            <person name="Chen C."/>
            <person name="Yan M."/>
            <person name="Daum C."/>
            <person name="Ng V."/>
            <person name="Clum A."/>
            <person name="Steindorff A."/>
            <person name="Ohm R.A."/>
            <person name="Martin F."/>
            <person name="Silar P."/>
            <person name="Natvig D.O."/>
            <person name="Lalanne C."/>
            <person name="Gautier V."/>
            <person name="Ament-Velasquez S.L."/>
            <person name="Kruys A."/>
            <person name="Hutchinson M.I."/>
            <person name="Powell A.J."/>
            <person name="Barry K."/>
            <person name="Miller A.N."/>
            <person name="Grigoriev I.V."/>
            <person name="Debuchy R."/>
            <person name="Gladieux P."/>
            <person name="Hiltunen Thoren M."/>
            <person name="Johannesson H."/>
        </authorList>
    </citation>
    <scope>NUCLEOTIDE SEQUENCE</scope>
    <source>
        <strain evidence="4">CBS 232.78</strain>
    </source>
</reference>
<organism evidence="4 5">
    <name type="scientific">Podospora didyma</name>
    <dbReference type="NCBI Taxonomy" id="330526"/>
    <lineage>
        <taxon>Eukaryota</taxon>
        <taxon>Fungi</taxon>
        <taxon>Dikarya</taxon>
        <taxon>Ascomycota</taxon>
        <taxon>Pezizomycotina</taxon>
        <taxon>Sordariomycetes</taxon>
        <taxon>Sordariomycetidae</taxon>
        <taxon>Sordariales</taxon>
        <taxon>Podosporaceae</taxon>
        <taxon>Podospora</taxon>
    </lineage>
</organism>
<gene>
    <name evidence="4" type="ORF">B0H63DRAFT_185447</name>
</gene>
<proteinExistence type="predicted"/>
<sequence>MNTPASNKRYACDRCRDQKLRCPRTDQNTSEPCARCQRAGAICVTSSTRPLGRPRNARSSRNLHLDPSARIRRPSPATTTTSRAVTKASDAATSSLPSVAPSPSSISTPPTPWPGSTNGDIDLSYPDIFGNDPNTTLFPDPAESWDAGMNSLFDLQSPHGNINNDGNLLFPSPTPPGIMMGMQDALAPSTCLHRRHPTPPPITSNSSSLTVVNSTYPNIAPPVSPTDTLLSLSRLNGDITQQISLINTFPWSSASSVSDSECAKVIQSMGGNPLAQAQQSAARFVDILRSLLATPPPPLPTESSAVSEQPTTTLLSTPTYLLVLSSYVQLMHLYDTMFVHVCQILKDLPRSTIEDYLPVGADFAGLPAMPGSLYAKIVIQIVEHQLESVEALMGLPAEHRICGRASRSRGIFSGHQDAEGLLGAVLGSQESTTAMDKVPMESLRENMKKARELIQV</sequence>
<dbReference type="GO" id="GO:0000981">
    <property type="term" value="F:DNA-binding transcription factor activity, RNA polymerase II-specific"/>
    <property type="evidence" value="ECO:0007669"/>
    <property type="project" value="InterPro"/>
</dbReference>
<name>A0AAE0NQ54_9PEZI</name>
<evidence type="ECO:0000256" key="2">
    <source>
        <dbReference type="SAM" id="MobiDB-lite"/>
    </source>
</evidence>
<evidence type="ECO:0000313" key="5">
    <source>
        <dbReference type="Proteomes" id="UP001285441"/>
    </source>
</evidence>
<evidence type="ECO:0000313" key="4">
    <source>
        <dbReference type="EMBL" id="KAK3385621.1"/>
    </source>
</evidence>
<dbReference type="InterPro" id="IPR036864">
    <property type="entry name" value="Zn2-C6_fun-type_DNA-bd_sf"/>
</dbReference>
<dbReference type="SUPFAM" id="SSF57701">
    <property type="entry name" value="Zn2/Cys6 DNA-binding domain"/>
    <property type="match status" value="1"/>
</dbReference>
<evidence type="ECO:0000259" key="3">
    <source>
        <dbReference type="PROSITE" id="PS50048"/>
    </source>
</evidence>
<feature type="domain" description="Zn(2)-C6 fungal-type" evidence="3">
    <location>
        <begin position="11"/>
        <end position="45"/>
    </location>
</feature>
<dbReference type="Proteomes" id="UP001285441">
    <property type="component" value="Unassembled WGS sequence"/>
</dbReference>
<feature type="compositionally biased region" description="Low complexity" evidence="2">
    <location>
        <begin position="74"/>
        <end position="108"/>
    </location>
</feature>